<dbReference type="Pfam" id="PF00324">
    <property type="entry name" value="AA_permease"/>
    <property type="match status" value="1"/>
</dbReference>
<reference evidence="9 10" key="1">
    <citation type="journal article" date="2014" name="Int. J. Syst. Evol. Microbiol.">
        <title>Complete genome sequence of Corynebacterium casei LMG S-19264T (=DSM 44701T), isolated from a smear-ripened cheese.</title>
        <authorList>
            <consortium name="US DOE Joint Genome Institute (JGI-PGF)"/>
            <person name="Walter F."/>
            <person name="Albersmeier A."/>
            <person name="Kalinowski J."/>
            <person name="Ruckert C."/>
        </authorList>
    </citation>
    <scope>NUCLEOTIDE SEQUENCE [LARGE SCALE GENOMIC DNA]</scope>
    <source>
        <strain evidence="9 10">KCTC 12866</strain>
    </source>
</reference>
<feature type="transmembrane region" description="Helical" evidence="7">
    <location>
        <begin position="86"/>
        <end position="110"/>
    </location>
</feature>
<keyword evidence="10" id="KW-1185">Reference proteome</keyword>
<accession>A0A8J3G9G1</accession>
<proteinExistence type="inferred from homology"/>
<dbReference type="Gene3D" id="1.20.1740.10">
    <property type="entry name" value="Amino acid/polyamine transporter I"/>
    <property type="match status" value="1"/>
</dbReference>
<feature type="transmembrane region" description="Helical" evidence="7">
    <location>
        <begin position="359"/>
        <end position="382"/>
    </location>
</feature>
<comment type="caution">
    <text evidence="9">The sequence shown here is derived from an EMBL/GenBank/DDBJ whole genome shotgun (WGS) entry which is preliminary data.</text>
</comment>
<evidence type="ECO:0000256" key="1">
    <source>
        <dbReference type="ARBA" id="ARBA00004141"/>
    </source>
</evidence>
<feature type="transmembrane region" description="Helical" evidence="7">
    <location>
        <begin position="236"/>
        <end position="257"/>
    </location>
</feature>
<dbReference type="EMBL" id="BMXF01000002">
    <property type="protein sequence ID" value="GHB72483.1"/>
    <property type="molecule type" value="Genomic_DNA"/>
</dbReference>
<feature type="transmembrane region" description="Helical" evidence="7">
    <location>
        <begin position="335"/>
        <end position="353"/>
    </location>
</feature>
<organism evidence="9 10">
    <name type="scientific">Persicitalea jodogahamensis</name>
    <dbReference type="NCBI Taxonomy" id="402147"/>
    <lineage>
        <taxon>Bacteria</taxon>
        <taxon>Pseudomonadati</taxon>
        <taxon>Bacteroidota</taxon>
        <taxon>Cytophagia</taxon>
        <taxon>Cytophagales</taxon>
        <taxon>Spirosomataceae</taxon>
        <taxon>Persicitalea</taxon>
    </lineage>
</organism>
<evidence type="ECO:0000256" key="4">
    <source>
        <dbReference type="ARBA" id="ARBA00022692"/>
    </source>
</evidence>
<evidence type="ECO:0000313" key="9">
    <source>
        <dbReference type="EMBL" id="GHB72483.1"/>
    </source>
</evidence>
<comment type="similarity">
    <text evidence="2">Belongs to the SLC12A transporter family.</text>
</comment>
<dbReference type="GO" id="GO:0016020">
    <property type="term" value="C:membrane"/>
    <property type="evidence" value="ECO:0007669"/>
    <property type="project" value="UniProtKB-SubCell"/>
</dbReference>
<dbReference type="InterPro" id="IPR004842">
    <property type="entry name" value="SLC12A_fam"/>
</dbReference>
<dbReference type="InterPro" id="IPR004841">
    <property type="entry name" value="AA-permease/SLC12A_dom"/>
</dbReference>
<evidence type="ECO:0000256" key="2">
    <source>
        <dbReference type="ARBA" id="ARBA00010593"/>
    </source>
</evidence>
<dbReference type="FunFam" id="1.20.1740.10:FF:000013">
    <property type="entry name" value="Solute carrier family 12 member"/>
    <property type="match status" value="1"/>
</dbReference>
<keyword evidence="6 7" id="KW-0472">Membrane</keyword>
<evidence type="ECO:0000259" key="8">
    <source>
        <dbReference type="Pfam" id="PF00324"/>
    </source>
</evidence>
<dbReference type="RefSeq" id="WP_189565099.1">
    <property type="nucleotide sequence ID" value="NZ_BMXF01000002.1"/>
</dbReference>
<feature type="transmembrane region" description="Helical" evidence="7">
    <location>
        <begin position="42"/>
        <end position="65"/>
    </location>
</feature>
<feature type="transmembrane region" description="Helical" evidence="7">
    <location>
        <begin position="161"/>
        <end position="183"/>
    </location>
</feature>
<dbReference type="Proteomes" id="UP000598271">
    <property type="component" value="Unassembled WGS sequence"/>
</dbReference>
<dbReference type="GO" id="GO:0015377">
    <property type="term" value="F:chloride:monoatomic cation symporter activity"/>
    <property type="evidence" value="ECO:0007669"/>
    <property type="project" value="InterPro"/>
</dbReference>
<feature type="transmembrane region" description="Helical" evidence="7">
    <location>
        <begin position="394"/>
        <end position="409"/>
    </location>
</feature>
<feature type="transmembrane region" description="Helical" evidence="7">
    <location>
        <begin position="277"/>
        <end position="301"/>
    </location>
</feature>
<keyword evidence="5 7" id="KW-1133">Transmembrane helix</keyword>
<evidence type="ECO:0000256" key="6">
    <source>
        <dbReference type="ARBA" id="ARBA00023136"/>
    </source>
</evidence>
<feature type="transmembrane region" description="Helical" evidence="7">
    <location>
        <begin position="203"/>
        <end position="224"/>
    </location>
</feature>
<keyword evidence="4 7" id="KW-0812">Transmembrane</keyword>
<name>A0A8J3G9G1_9BACT</name>
<dbReference type="PANTHER" id="PTHR11827">
    <property type="entry name" value="SOLUTE CARRIER FAMILY 12, CATION COTRANSPORTERS"/>
    <property type="match status" value="1"/>
</dbReference>
<feature type="transmembrane region" description="Helical" evidence="7">
    <location>
        <begin position="12"/>
        <end position="36"/>
    </location>
</feature>
<dbReference type="PANTHER" id="PTHR11827:SF72">
    <property type="entry name" value="GH08340P"/>
    <property type="match status" value="1"/>
</dbReference>
<dbReference type="AlphaFoldDB" id="A0A8J3G9G1"/>
<sequence length="745" mass="82445">MNTSLPANKPNFGTLPVFLTAISTILGAVMFLRFGYAVGSVGFVGTLMIIFIGHLVTIPTAMALAEIATNQKVEGGGEYFIISRSFGLNIGAAIGIALYLSQAISVAFYVIAFAESFEAVKPWIESEFGYIIYDNRLFSIPALLLLILLMVTKGAALGMKALYVVVAILAVSLVLFFMGSTPYSETFDSNEFLFTNITSENGFFFVFAIIFPAFTGMTAGVGLSGDLRDPKRSIPLGTLSATVIGMIIYVFIAYKLISSASPTDLVGNQLVMSDIALWGPIIPIGLAAATISSALGSFMVAPRTIQAIAGDKVFPNRYVNFWLGRGSKKNNEPRNATIFTSFIALAFVLVGDVNAVAEVISMFFMVTYGSLCLISFMQHFAADPSYRPSFKSKWFLSLLGAMMCVFLMFKINTGYAIASIGMMVALYFYIGSNSQAKKGMASIFQGVIHQFSRRIQVFLQKTDKDLREEDWRPAVLCLSQDTFERYSALEMMKWLSERYGFGTYIHFEKAYFSTESKALADTKLKKLIKISSASKSNVFLETLISPSNTAAIVQAIQQPGISGQSNNTMLFEYKKGEREWLCDIVDNYSVLKTAGYDLCILGSSDKGFGYRKDIHIWIGRQDIDNANLMILLSYIILGHKEWEQGEIKIFAAFKEENLKAEHRNLIDLTSTGRLPISAKNIRVLPLEEGRRRSDLINEHSIDADLTLIGFHESIIKADRGIEFFEEYNKIGNVLFVNTLNSKSIR</sequence>
<evidence type="ECO:0000313" key="10">
    <source>
        <dbReference type="Proteomes" id="UP000598271"/>
    </source>
</evidence>
<feature type="transmembrane region" description="Helical" evidence="7">
    <location>
        <begin position="130"/>
        <end position="149"/>
    </location>
</feature>
<evidence type="ECO:0000256" key="7">
    <source>
        <dbReference type="SAM" id="Phobius"/>
    </source>
</evidence>
<gene>
    <name evidence="9" type="ORF">GCM10007390_28180</name>
</gene>
<protein>
    <recommendedName>
        <fullName evidence="8">Amino acid permease/ SLC12A domain-containing protein</fullName>
    </recommendedName>
</protein>
<evidence type="ECO:0000256" key="5">
    <source>
        <dbReference type="ARBA" id="ARBA00022989"/>
    </source>
</evidence>
<evidence type="ECO:0000256" key="3">
    <source>
        <dbReference type="ARBA" id="ARBA00022448"/>
    </source>
</evidence>
<comment type="subcellular location">
    <subcellularLocation>
        <location evidence="1">Membrane</location>
        <topology evidence="1">Multi-pass membrane protein</topology>
    </subcellularLocation>
</comment>
<keyword evidence="3" id="KW-0813">Transport</keyword>
<feature type="domain" description="Amino acid permease/ SLC12A" evidence="8">
    <location>
        <begin position="17"/>
        <end position="444"/>
    </location>
</feature>